<feature type="binding site" evidence="8">
    <location>
        <begin position="15"/>
        <end position="17"/>
    </location>
    <ligand>
        <name>ATP</name>
        <dbReference type="ChEBI" id="CHEBI:30616"/>
    </ligand>
</feature>
<dbReference type="EC" id="6.1.1.2" evidence="8"/>
<keyword evidence="5 8" id="KW-0648">Protein biosynthesis</keyword>
<dbReference type="PANTHER" id="PTHR43766">
    <property type="entry name" value="TRYPTOPHAN--TRNA LIGASE, MITOCHONDRIAL"/>
    <property type="match status" value="1"/>
</dbReference>
<keyword evidence="6 8" id="KW-0030">Aminoacyl-tRNA synthetase</keyword>
<keyword evidence="2 8" id="KW-0436">Ligase</keyword>
<evidence type="ECO:0000256" key="9">
    <source>
        <dbReference type="RuleBase" id="RU363036"/>
    </source>
</evidence>
<dbReference type="InterPro" id="IPR050203">
    <property type="entry name" value="Trp-tRNA_synthetase"/>
</dbReference>
<comment type="caution">
    <text evidence="10">The sequence shown here is derived from an EMBL/GenBank/DDBJ whole genome shotgun (WGS) entry which is preliminary data.</text>
</comment>
<dbReference type="EMBL" id="JACRKR010000165">
    <property type="protein sequence ID" value="MBI5079036.1"/>
    <property type="molecule type" value="Genomic_DNA"/>
</dbReference>
<evidence type="ECO:0000256" key="6">
    <source>
        <dbReference type="ARBA" id="ARBA00023146"/>
    </source>
</evidence>
<evidence type="ECO:0000256" key="7">
    <source>
        <dbReference type="ARBA" id="ARBA00049929"/>
    </source>
</evidence>
<comment type="subunit">
    <text evidence="8">Homodimer.</text>
</comment>
<feature type="short sequence motif" description="'HIGH' region" evidence="8">
    <location>
        <begin position="16"/>
        <end position="24"/>
    </location>
</feature>
<name>A0A9D6YW47_UNCSA</name>
<feature type="binding site" evidence="8">
    <location>
        <begin position="23"/>
        <end position="24"/>
    </location>
    <ligand>
        <name>ATP</name>
        <dbReference type="ChEBI" id="CHEBI:30616"/>
    </ligand>
</feature>
<evidence type="ECO:0000256" key="1">
    <source>
        <dbReference type="ARBA" id="ARBA00005594"/>
    </source>
</evidence>
<keyword evidence="3 8" id="KW-0547">Nucleotide-binding</keyword>
<comment type="catalytic activity">
    <reaction evidence="7 8">
        <text>tRNA(Trp) + L-tryptophan + ATP = L-tryptophyl-tRNA(Trp) + AMP + diphosphate + H(+)</text>
        <dbReference type="Rhea" id="RHEA:24080"/>
        <dbReference type="Rhea" id="RHEA-COMP:9671"/>
        <dbReference type="Rhea" id="RHEA-COMP:9705"/>
        <dbReference type="ChEBI" id="CHEBI:15378"/>
        <dbReference type="ChEBI" id="CHEBI:30616"/>
        <dbReference type="ChEBI" id="CHEBI:33019"/>
        <dbReference type="ChEBI" id="CHEBI:57912"/>
        <dbReference type="ChEBI" id="CHEBI:78442"/>
        <dbReference type="ChEBI" id="CHEBI:78535"/>
        <dbReference type="ChEBI" id="CHEBI:456215"/>
        <dbReference type="EC" id="6.1.1.2"/>
    </reaction>
</comment>
<evidence type="ECO:0000313" key="10">
    <source>
        <dbReference type="EMBL" id="MBI5079036.1"/>
    </source>
</evidence>
<dbReference type="GO" id="GO:0006436">
    <property type="term" value="P:tryptophanyl-tRNA aminoacylation"/>
    <property type="evidence" value="ECO:0007669"/>
    <property type="project" value="UniProtKB-UniRule"/>
</dbReference>
<dbReference type="InterPro" id="IPR002305">
    <property type="entry name" value="aa-tRNA-synth_Ic"/>
</dbReference>
<feature type="binding site" evidence="8">
    <location>
        <position position="142"/>
    </location>
    <ligand>
        <name>L-tryptophan</name>
        <dbReference type="ChEBI" id="CHEBI:57912"/>
    </ligand>
</feature>
<dbReference type="FunFam" id="1.10.240.10:FF:000005">
    <property type="entry name" value="Tryptophan--tRNA ligase"/>
    <property type="match status" value="1"/>
</dbReference>
<evidence type="ECO:0000256" key="5">
    <source>
        <dbReference type="ARBA" id="ARBA00022917"/>
    </source>
</evidence>
<dbReference type="Gene3D" id="3.40.50.620">
    <property type="entry name" value="HUPs"/>
    <property type="match status" value="1"/>
</dbReference>
<dbReference type="InterPro" id="IPR002306">
    <property type="entry name" value="Trp-tRNA-ligase"/>
</dbReference>
<dbReference type="Proteomes" id="UP000808761">
    <property type="component" value="Unassembled WGS sequence"/>
</dbReference>
<evidence type="ECO:0000256" key="8">
    <source>
        <dbReference type="HAMAP-Rule" id="MF_00140"/>
    </source>
</evidence>
<dbReference type="PROSITE" id="PS00178">
    <property type="entry name" value="AA_TRNA_LIGASE_I"/>
    <property type="match status" value="1"/>
</dbReference>
<dbReference type="Pfam" id="PF00579">
    <property type="entry name" value="tRNA-synt_1b"/>
    <property type="match status" value="1"/>
</dbReference>
<organism evidence="10 11">
    <name type="scientific">Candidatus Saganbacteria bacterium</name>
    <dbReference type="NCBI Taxonomy" id="2575572"/>
    <lineage>
        <taxon>Bacteria</taxon>
        <taxon>Bacillati</taxon>
        <taxon>Saganbacteria</taxon>
    </lineage>
</organism>
<protein>
    <recommendedName>
        <fullName evidence="8">Tryptophan--tRNA ligase</fullName>
        <ecNumber evidence="8">6.1.1.2</ecNumber>
    </recommendedName>
    <alternativeName>
        <fullName evidence="8">Tryptophanyl-tRNA synthetase</fullName>
        <shortName evidence="8">TrpRS</shortName>
    </alternativeName>
</protein>
<dbReference type="Gene3D" id="1.10.240.10">
    <property type="entry name" value="Tyrosyl-Transfer RNA Synthetase"/>
    <property type="match status" value="1"/>
</dbReference>
<keyword evidence="4 8" id="KW-0067">ATP-binding</keyword>
<comment type="function">
    <text evidence="8">Catalyzes the attachment of tryptophan to tRNA(Trp).</text>
</comment>
<feature type="binding site" evidence="8">
    <location>
        <begin position="154"/>
        <end position="156"/>
    </location>
    <ligand>
        <name>ATP</name>
        <dbReference type="ChEBI" id="CHEBI:30616"/>
    </ligand>
</feature>
<gene>
    <name evidence="8 10" type="primary">trpS</name>
    <name evidence="10" type="ORF">HZB08_03350</name>
</gene>
<dbReference type="InterPro" id="IPR001412">
    <property type="entry name" value="aa-tRNA-synth_I_CS"/>
</dbReference>
<dbReference type="CDD" id="cd00806">
    <property type="entry name" value="TrpRS_core"/>
    <property type="match status" value="1"/>
</dbReference>
<dbReference type="AlphaFoldDB" id="A0A9D6YW47"/>
<dbReference type="NCBIfam" id="TIGR00233">
    <property type="entry name" value="trpS"/>
    <property type="match status" value="1"/>
</dbReference>
<dbReference type="PRINTS" id="PR01039">
    <property type="entry name" value="TRNASYNTHTRP"/>
</dbReference>
<evidence type="ECO:0000313" key="11">
    <source>
        <dbReference type="Proteomes" id="UP000808761"/>
    </source>
</evidence>
<comment type="subcellular location">
    <subcellularLocation>
        <location evidence="8">Cytoplasm</location>
    </subcellularLocation>
</comment>
<dbReference type="SUPFAM" id="SSF52374">
    <property type="entry name" value="Nucleotidylyl transferase"/>
    <property type="match status" value="1"/>
</dbReference>
<dbReference type="GO" id="GO:0005829">
    <property type="term" value="C:cytosol"/>
    <property type="evidence" value="ECO:0007669"/>
    <property type="project" value="TreeGrafter"/>
</dbReference>
<feature type="short sequence motif" description="'KMSKS' region" evidence="8">
    <location>
        <begin position="199"/>
        <end position="203"/>
    </location>
</feature>
<feature type="binding site" evidence="8">
    <location>
        <position position="192"/>
    </location>
    <ligand>
        <name>ATP</name>
        <dbReference type="ChEBI" id="CHEBI:30616"/>
    </ligand>
</feature>
<evidence type="ECO:0000256" key="3">
    <source>
        <dbReference type="ARBA" id="ARBA00022741"/>
    </source>
</evidence>
<dbReference type="HAMAP" id="MF_00140_B">
    <property type="entry name" value="Trp_tRNA_synth_B"/>
    <property type="match status" value="1"/>
</dbReference>
<evidence type="ECO:0000256" key="4">
    <source>
        <dbReference type="ARBA" id="ARBA00022840"/>
    </source>
</evidence>
<comment type="similarity">
    <text evidence="1 8 9">Belongs to the class-I aminoacyl-tRNA synthetase family.</text>
</comment>
<reference evidence="10" key="1">
    <citation type="submission" date="2020-07" db="EMBL/GenBank/DDBJ databases">
        <title>Huge and variable diversity of episymbiotic CPR bacteria and DPANN archaea in groundwater ecosystems.</title>
        <authorList>
            <person name="He C.Y."/>
            <person name="Keren R."/>
            <person name="Whittaker M."/>
            <person name="Farag I.F."/>
            <person name="Doudna J."/>
            <person name="Cate J.H.D."/>
            <person name="Banfield J.F."/>
        </authorList>
    </citation>
    <scope>NUCLEOTIDE SEQUENCE</scope>
    <source>
        <strain evidence="10">NC_groundwater_1860_Pr3_B-0.1um_51_7</strain>
    </source>
</reference>
<keyword evidence="8" id="KW-0963">Cytoplasm</keyword>
<dbReference type="InterPro" id="IPR014729">
    <property type="entry name" value="Rossmann-like_a/b/a_fold"/>
</dbReference>
<dbReference type="InterPro" id="IPR024109">
    <property type="entry name" value="Trp-tRNA-ligase_bac-type"/>
</dbReference>
<evidence type="ECO:0000256" key="2">
    <source>
        <dbReference type="ARBA" id="ARBA00022598"/>
    </source>
</evidence>
<dbReference type="GO" id="GO:0005524">
    <property type="term" value="F:ATP binding"/>
    <property type="evidence" value="ECO:0007669"/>
    <property type="project" value="UniProtKB-UniRule"/>
</dbReference>
<dbReference type="PANTHER" id="PTHR43766:SF1">
    <property type="entry name" value="TRYPTOPHAN--TRNA LIGASE, MITOCHONDRIAL"/>
    <property type="match status" value="1"/>
</dbReference>
<dbReference type="GO" id="GO:0004830">
    <property type="term" value="F:tryptophan-tRNA ligase activity"/>
    <property type="evidence" value="ECO:0007669"/>
    <property type="project" value="UniProtKB-UniRule"/>
</dbReference>
<feature type="binding site" evidence="8">
    <location>
        <begin position="199"/>
        <end position="203"/>
    </location>
    <ligand>
        <name>ATP</name>
        <dbReference type="ChEBI" id="CHEBI:30616"/>
    </ligand>
</feature>
<proteinExistence type="inferred from homology"/>
<sequence length="331" mass="36989">MTNDKLRGRVVSGIQPTGKLHLGNLIGAVENWVKLQNNYEGYFFIADLHALTTAYAETGGLKEDIKQAALDLLSAGVDPQRCVLFKQSDVPEHAELHLMLSMITPLPWLERVPTYKSKIEELKEKDLGTYGFLGYPVLQAADILIYKGDLVPVGEDQLPHLELTREIARRFNFLYGQVFPEPQETMTKFPVLPGIDGRKMSKSAANAIAISDAPDVVRKKVNMMITDPARVKKEDKGHPGVCAIYDYYEIFAPERAEPVARQCCEAGRGCVECKKELVEILLKYLSPLHARRASFEKEPGLIERLLGRGAQTARQVASQTLREAKRVMALI</sequence>
<accession>A0A9D6YW47</accession>